<protein>
    <submittedName>
        <fullName evidence="2">Uncharacterized protein</fullName>
    </submittedName>
</protein>
<keyword evidence="3" id="KW-1185">Reference proteome</keyword>
<evidence type="ECO:0000313" key="2">
    <source>
        <dbReference type="EMBL" id="KAK2067409.1"/>
    </source>
</evidence>
<evidence type="ECO:0000313" key="3">
    <source>
        <dbReference type="Proteomes" id="UP001217918"/>
    </source>
</evidence>
<evidence type="ECO:0000256" key="1">
    <source>
        <dbReference type="SAM" id="MobiDB-lite"/>
    </source>
</evidence>
<dbReference type="AlphaFoldDB" id="A0AAD9M7H8"/>
<accession>A0AAD9M7H8</accession>
<reference evidence="2" key="1">
    <citation type="journal article" date="2023" name="Mol. Plant Microbe Interact.">
        <title>Elucidating the Obligate Nature and Biological Capacity of an Invasive Fungal Corn Pathogen.</title>
        <authorList>
            <person name="MacCready J.S."/>
            <person name="Roggenkamp E.M."/>
            <person name="Gdanetz K."/>
            <person name="Chilvers M.I."/>
        </authorList>
    </citation>
    <scope>NUCLEOTIDE SEQUENCE</scope>
    <source>
        <strain evidence="2">PM02</strain>
    </source>
</reference>
<gene>
    <name evidence="2" type="ORF">P8C59_001154</name>
</gene>
<comment type="caution">
    <text evidence="2">The sequence shown here is derived from an EMBL/GenBank/DDBJ whole genome shotgun (WGS) entry which is preliminary data.</text>
</comment>
<feature type="compositionally biased region" description="Low complexity" evidence="1">
    <location>
        <begin position="216"/>
        <end position="237"/>
    </location>
</feature>
<dbReference type="Proteomes" id="UP001217918">
    <property type="component" value="Unassembled WGS sequence"/>
</dbReference>
<proteinExistence type="predicted"/>
<feature type="region of interest" description="Disordered" evidence="1">
    <location>
        <begin position="157"/>
        <end position="237"/>
    </location>
</feature>
<dbReference type="EMBL" id="JAQQPM010000001">
    <property type="protein sequence ID" value="KAK2067409.1"/>
    <property type="molecule type" value="Genomic_DNA"/>
</dbReference>
<organism evidence="2 3">
    <name type="scientific">Phyllachora maydis</name>
    <dbReference type="NCBI Taxonomy" id="1825666"/>
    <lineage>
        <taxon>Eukaryota</taxon>
        <taxon>Fungi</taxon>
        <taxon>Dikarya</taxon>
        <taxon>Ascomycota</taxon>
        <taxon>Pezizomycotina</taxon>
        <taxon>Sordariomycetes</taxon>
        <taxon>Sordariomycetidae</taxon>
        <taxon>Phyllachorales</taxon>
        <taxon>Phyllachoraceae</taxon>
        <taxon>Phyllachora</taxon>
    </lineage>
</organism>
<name>A0AAD9M7H8_9PEZI</name>
<sequence>MDPDIAEEFREHYLRQTKKVRSTVDKWMSSCDSVLAPLPQEIDDETLNFAILTTLNSEDRPYFNAFLSGSRELQPATRAPTPMRKPRNDFLVKTGLSLQRLYRLSAAPRDAESAVYLIRNPGTHDLLHTMSDINPSEWEILTSGRFDGFLWSGADDDVPHGDGSRSRRATPASGTLPPPSRGAVLSPAVGRYTPGLGGGSRTTTPFTPFSRGATPASFVSGMSSMAASSSVPAHPSP</sequence>